<evidence type="ECO:0000313" key="1">
    <source>
        <dbReference type="EMBL" id="KAF2606083.1"/>
    </source>
</evidence>
<dbReference type="AlphaFoldDB" id="A0A8S9LLC5"/>
<comment type="caution">
    <text evidence="1">The sequence shown here is derived from an EMBL/GenBank/DDBJ whole genome shotgun (WGS) entry which is preliminary data.</text>
</comment>
<evidence type="ECO:0000313" key="2">
    <source>
        <dbReference type="Proteomes" id="UP000712281"/>
    </source>
</evidence>
<protein>
    <submittedName>
        <fullName evidence="1">Uncharacterized protein</fullName>
    </submittedName>
</protein>
<gene>
    <name evidence="1" type="ORF">F2Q68_00043885</name>
</gene>
<dbReference type="Proteomes" id="UP000712281">
    <property type="component" value="Unassembled WGS sequence"/>
</dbReference>
<name>A0A8S9LLC5_BRACR</name>
<reference evidence="1" key="1">
    <citation type="submission" date="2019-12" db="EMBL/GenBank/DDBJ databases">
        <title>Genome sequencing and annotation of Brassica cretica.</title>
        <authorList>
            <person name="Studholme D.J."/>
            <person name="Sarris P.F."/>
        </authorList>
    </citation>
    <scope>NUCLEOTIDE SEQUENCE</scope>
    <source>
        <strain evidence="1">PFS-001/15</strain>
        <tissue evidence="1">Leaf</tissue>
    </source>
</reference>
<sequence>MRQSSRLHHLRDAIRSPELPIFHKKPAVQYHQTPVWRKEIGSPPGSECGSGLRGTRDRRITGVMSCLREAC</sequence>
<accession>A0A8S9LLC5</accession>
<proteinExistence type="predicted"/>
<dbReference type="EMBL" id="QGKW02000276">
    <property type="protein sequence ID" value="KAF2606083.1"/>
    <property type="molecule type" value="Genomic_DNA"/>
</dbReference>
<organism evidence="1 2">
    <name type="scientific">Brassica cretica</name>
    <name type="common">Mustard</name>
    <dbReference type="NCBI Taxonomy" id="69181"/>
    <lineage>
        <taxon>Eukaryota</taxon>
        <taxon>Viridiplantae</taxon>
        <taxon>Streptophyta</taxon>
        <taxon>Embryophyta</taxon>
        <taxon>Tracheophyta</taxon>
        <taxon>Spermatophyta</taxon>
        <taxon>Magnoliopsida</taxon>
        <taxon>eudicotyledons</taxon>
        <taxon>Gunneridae</taxon>
        <taxon>Pentapetalae</taxon>
        <taxon>rosids</taxon>
        <taxon>malvids</taxon>
        <taxon>Brassicales</taxon>
        <taxon>Brassicaceae</taxon>
        <taxon>Brassiceae</taxon>
        <taxon>Brassica</taxon>
    </lineage>
</organism>